<dbReference type="AlphaFoldDB" id="A0A068NUS6"/>
<evidence type="ECO:0000313" key="6">
    <source>
        <dbReference type="EMBL" id="AIE87087.1"/>
    </source>
</evidence>
<dbReference type="SUPFAM" id="SSF140478">
    <property type="entry name" value="LemA-like"/>
    <property type="match status" value="1"/>
</dbReference>
<dbReference type="PANTHER" id="PTHR34478">
    <property type="entry name" value="PROTEIN LEMA"/>
    <property type="match status" value="1"/>
</dbReference>
<dbReference type="PANTHER" id="PTHR34478:SF2">
    <property type="entry name" value="MEMBRANE PROTEIN"/>
    <property type="match status" value="1"/>
</dbReference>
<protein>
    <submittedName>
        <fullName evidence="6">LemA protein</fullName>
    </submittedName>
</protein>
<dbReference type="Gene3D" id="1.20.1440.20">
    <property type="entry name" value="LemA-like domain"/>
    <property type="match status" value="1"/>
</dbReference>
<evidence type="ECO:0000256" key="1">
    <source>
        <dbReference type="ARBA" id="ARBA00004167"/>
    </source>
</evidence>
<proteinExistence type="inferred from homology"/>
<gene>
    <name evidence="6" type="ORF">OP10G_3719</name>
</gene>
<dbReference type="InterPro" id="IPR023353">
    <property type="entry name" value="LemA-like_dom_sf"/>
</dbReference>
<dbReference type="KEGG" id="fgi:OP10G_3719"/>
<keyword evidence="5" id="KW-0472">Membrane</keyword>
<keyword evidence="4" id="KW-1133">Transmembrane helix</keyword>
<keyword evidence="7" id="KW-1185">Reference proteome</keyword>
<dbReference type="RefSeq" id="WP_025228992.1">
    <property type="nucleotide sequence ID" value="NZ_CP007139.1"/>
</dbReference>
<comment type="similarity">
    <text evidence="2">Belongs to the LemA family.</text>
</comment>
<keyword evidence="3" id="KW-0812">Transmembrane</keyword>
<name>A0A068NUS6_FIMGI</name>
<evidence type="ECO:0000256" key="4">
    <source>
        <dbReference type="ARBA" id="ARBA00022989"/>
    </source>
</evidence>
<dbReference type="eggNOG" id="COG1704">
    <property type="taxonomic scope" value="Bacteria"/>
</dbReference>
<reference evidence="6 7" key="1">
    <citation type="journal article" date="2014" name="PLoS ONE">
        <title>The first complete genome sequence of the class fimbriimonadia in the phylum armatimonadetes.</title>
        <authorList>
            <person name="Hu Z.Y."/>
            <person name="Wang Y.Z."/>
            <person name="Im W.T."/>
            <person name="Wang S.Y."/>
            <person name="Zhao G.P."/>
            <person name="Zheng H.J."/>
            <person name="Quan Z.X."/>
        </authorList>
    </citation>
    <scope>NUCLEOTIDE SEQUENCE [LARGE SCALE GENOMIC DNA]</scope>
    <source>
        <strain evidence="6">Gsoil 348</strain>
    </source>
</reference>
<dbReference type="GO" id="GO:0016020">
    <property type="term" value="C:membrane"/>
    <property type="evidence" value="ECO:0007669"/>
    <property type="project" value="UniProtKB-SubCell"/>
</dbReference>
<accession>A0A068NUS6</accession>
<dbReference type="Proteomes" id="UP000027982">
    <property type="component" value="Chromosome"/>
</dbReference>
<evidence type="ECO:0000256" key="5">
    <source>
        <dbReference type="ARBA" id="ARBA00023136"/>
    </source>
</evidence>
<sequence>MTAVIVLIVILALLVVYGVAQYNGLVSLRRQTQNAFGQIDVQLKRRYDLIPNLVETVKGYMKHEQDTLEKVIQARNQAMAARGVGEKAAAESQLSSVLGGIMAISESYPELRSNQNMLSLQEELKSTENKISFARQYYNDIVTAYNTRIESFPSSIFATSGGFKPQELFEIEDAIQRENVKVQF</sequence>
<organism evidence="6 7">
    <name type="scientific">Fimbriimonas ginsengisoli Gsoil 348</name>
    <dbReference type="NCBI Taxonomy" id="661478"/>
    <lineage>
        <taxon>Bacteria</taxon>
        <taxon>Bacillati</taxon>
        <taxon>Armatimonadota</taxon>
        <taxon>Fimbriimonadia</taxon>
        <taxon>Fimbriimonadales</taxon>
        <taxon>Fimbriimonadaceae</taxon>
        <taxon>Fimbriimonas</taxon>
    </lineage>
</organism>
<dbReference type="Pfam" id="PF04011">
    <property type="entry name" value="LemA"/>
    <property type="match status" value="1"/>
</dbReference>
<dbReference type="InterPro" id="IPR007156">
    <property type="entry name" value="MamQ_LemA"/>
</dbReference>
<evidence type="ECO:0000256" key="3">
    <source>
        <dbReference type="ARBA" id="ARBA00022692"/>
    </source>
</evidence>
<dbReference type="STRING" id="661478.OP10G_3719"/>
<dbReference type="OrthoDB" id="9804152at2"/>
<dbReference type="EMBL" id="CP007139">
    <property type="protein sequence ID" value="AIE87087.1"/>
    <property type="molecule type" value="Genomic_DNA"/>
</dbReference>
<evidence type="ECO:0000256" key="2">
    <source>
        <dbReference type="ARBA" id="ARBA00008854"/>
    </source>
</evidence>
<dbReference type="HOGENOM" id="CLU_056714_2_1_0"/>
<comment type="subcellular location">
    <subcellularLocation>
        <location evidence="1">Membrane</location>
        <topology evidence="1">Single-pass membrane protein</topology>
    </subcellularLocation>
</comment>
<evidence type="ECO:0000313" key="7">
    <source>
        <dbReference type="Proteomes" id="UP000027982"/>
    </source>
</evidence>